<evidence type="ECO:0000313" key="3">
    <source>
        <dbReference type="Proteomes" id="UP000028547"/>
    </source>
</evidence>
<protein>
    <recommendedName>
        <fullName evidence="4">Carboxypeptidase regulatory-like domain-containing protein</fullName>
    </recommendedName>
</protein>
<dbReference type="InterPro" id="IPR008969">
    <property type="entry name" value="CarboxyPept-like_regulatory"/>
</dbReference>
<dbReference type="RefSeq" id="WP_043398935.1">
    <property type="nucleotide sequence ID" value="NZ_JPMI01000146.1"/>
</dbReference>
<name>A0A084SSD0_9BACT</name>
<organism evidence="2 3">
    <name type="scientific">Archangium violaceum Cb vi76</name>
    <dbReference type="NCBI Taxonomy" id="1406225"/>
    <lineage>
        <taxon>Bacteria</taxon>
        <taxon>Pseudomonadati</taxon>
        <taxon>Myxococcota</taxon>
        <taxon>Myxococcia</taxon>
        <taxon>Myxococcales</taxon>
        <taxon>Cystobacterineae</taxon>
        <taxon>Archangiaceae</taxon>
        <taxon>Archangium</taxon>
    </lineage>
</organism>
<evidence type="ECO:0008006" key="4">
    <source>
        <dbReference type="Google" id="ProtNLM"/>
    </source>
</evidence>
<accession>A0A084SSD0</accession>
<reference evidence="2 3" key="1">
    <citation type="submission" date="2014-07" db="EMBL/GenBank/DDBJ databases">
        <title>Draft Genome Sequence of Gephyronic Acid Producer, Cystobacter violaceus Strain Cb vi76.</title>
        <authorList>
            <person name="Stevens D.C."/>
            <person name="Young J."/>
            <person name="Carmichael R."/>
            <person name="Tan J."/>
            <person name="Taylor R.E."/>
        </authorList>
    </citation>
    <scope>NUCLEOTIDE SEQUENCE [LARGE SCALE GENOMIC DNA]</scope>
    <source>
        <strain evidence="2 3">Cb vi76</strain>
    </source>
</reference>
<dbReference type="AlphaFoldDB" id="A0A084SSD0"/>
<dbReference type="Gene3D" id="2.60.40.4130">
    <property type="match status" value="1"/>
</dbReference>
<dbReference type="SUPFAM" id="SSF49464">
    <property type="entry name" value="Carboxypeptidase regulatory domain-like"/>
    <property type="match status" value="2"/>
</dbReference>
<gene>
    <name evidence="2" type="ORF">Q664_22555</name>
</gene>
<comment type="caution">
    <text evidence="2">The sequence shown here is derived from an EMBL/GenBank/DDBJ whole genome shotgun (WGS) entry which is preliminary data.</text>
</comment>
<dbReference type="Proteomes" id="UP000028547">
    <property type="component" value="Unassembled WGS sequence"/>
</dbReference>
<dbReference type="Gene3D" id="2.60.40.1120">
    <property type="entry name" value="Carboxypeptidase-like, regulatory domain"/>
    <property type="match status" value="1"/>
</dbReference>
<proteinExistence type="predicted"/>
<evidence type="ECO:0000313" key="2">
    <source>
        <dbReference type="EMBL" id="KFA91365.1"/>
    </source>
</evidence>
<dbReference type="Pfam" id="PF13620">
    <property type="entry name" value="CarboxypepD_reg"/>
    <property type="match status" value="1"/>
</dbReference>
<keyword evidence="1" id="KW-0732">Signal</keyword>
<feature type="signal peptide" evidence="1">
    <location>
        <begin position="1"/>
        <end position="27"/>
    </location>
</feature>
<evidence type="ECO:0000256" key="1">
    <source>
        <dbReference type="SAM" id="SignalP"/>
    </source>
</evidence>
<sequence length="525" mass="56226">MKRIKYSRGLTALWVALILGLASESSAEQYELFAGILRDSSGNPLVGTVSVSSSGSTEVATTRSLADGSFELYALYAESYIINASAPGHLPYSQTNVALPREDLMLQLVPAETFTIDPTQPARVTDSRGTQLELPAGALVDKMGRSPSGDITVSMYTYGSDTEAMPGNRTGVKLDGQRTALRSLGAVSVEFTDGEGKYYNLATGRRARLMVQLPEGIVEPEPVPLWSYNPQDGLWYQGEGSGTQSGSVIAGEVEHFSVWNFSVSFDEPACIQITVDSMWFDEVERLAHMRATALTFKADPEDMLINKLGPHAFYDLEPNSLVLFELYDTDDKKFKPYAIVNAGGSWGGKPGIPPLPSEYNKCNGKLTVNGIAQVGAVKGQVLLQHRDSHAGVDIEVSINGSPLHVTTDATGNFNVMAPAGKVTVIARKAGYLPVEFQNADVTAGTLATDLGAATLLAGDVDNKDGRHCVDTADMRAINSVIPSSTTPANEVLDINADLKIDFTDLRLAAGNGRKCGPTPWVKAKQ</sequence>
<dbReference type="EMBL" id="JPMI01000146">
    <property type="protein sequence ID" value="KFA91365.1"/>
    <property type="molecule type" value="Genomic_DNA"/>
</dbReference>
<feature type="chain" id="PRO_5001781520" description="Carboxypeptidase regulatory-like domain-containing protein" evidence="1">
    <location>
        <begin position="28"/>
        <end position="525"/>
    </location>
</feature>